<dbReference type="Proteomes" id="UP000076449">
    <property type="component" value="Chromosome I"/>
</dbReference>
<dbReference type="AlphaFoldDB" id="A0A167YCC3"/>
<name>A0A167YCC3_PENCH</name>
<reference evidence="1" key="1">
    <citation type="journal article" date="2014" name="Genome Announc.">
        <title>Complete sequencing and chromosome-scale genome assembly of the industrial progenitor strain P2niaD18 from the penicillin producer Penicillium chrysogenum.</title>
        <authorList>
            <person name="Specht T."/>
            <person name="Dahlmann T.A."/>
            <person name="Zadra I."/>
            <person name="Kurnsteiner H."/>
            <person name="Kuck U."/>
        </authorList>
    </citation>
    <scope>NUCLEOTIDE SEQUENCE [LARGE SCALE GENOMIC DNA]</scope>
    <source>
        <strain evidence="1">P2niaD18</strain>
    </source>
</reference>
<proteinExistence type="predicted"/>
<protein>
    <submittedName>
        <fullName evidence="1">Uncharacterized protein</fullName>
    </submittedName>
</protein>
<accession>A0A167YCC3</accession>
<sequence length="111" mass="12919">MFYQDGRLLQEPEYNPRTTKWVNVFFNRHDYRCDDLTIMRTVLTCIRTRVVSITGHAMHHDVPLCISIQVPGEHVDKESILAAAESSAERLRAQVARGSVHINRSLLFRRR</sequence>
<gene>
    <name evidence="1" type="ORF">EN45_040240</name>
</gene>
<evidence type="ECO:0000313" key="1">
    <source>
        <dbReference type="EMBL" id="KZN93838.1"/>
    </source>
</evidence>
<dbReference type="EMBL" id="CM002798">
    <property type="protein sequence ID" value="KZN93838.1"/>
    <property type="molecule type" value="Genomic_DNA"/>
</dbReference>
<organism evidence="1">
    <name type="scientific">Penicillium chrysogenum</name>
    <name type="common">Penicillium notatum</name>
    <dbReference type="NCBI Taxonomy" id="5076"/>
    <lineage>
        <taxon>Eukaryota</taxon>
        <taxon>Fungi</taxon>
        <taxon>Dikarya</taxon>
        <taxon>Ascomycota</taxon>
        <taxon>Pezizomycotina</taxon>
        <taxon>Eurotiomycetes</taxon>
        <taxon>Eurotiomycetidae</taxon>
        <taxon>Eurotiales</taxon>
        <taxon>Aspergillaceae</taxon>
        <taxon>Penicillium</taxon>
        <taxon>Penicillium chrysogenum species complex</taxon>
    </lineage>
</organism>